<evidence type="ECO:0000256" key="2">
    <source>
        <dbReference type="ARBA" id="ARBA00006986"/>
    </source>
</evidence>
<gene>
    <name evidence="11" type="ORF">CALMAC_LOCUS5450</name>
</gene>
<proteinExistence type="inferred from homology"/>
<feature type="transmembrane region" description="Helical" evidence="9">
    <location>
        <begin position="92"/>
        <end position="112"/>
    </location>
</feature>
<protein>
    <recommendedName>
        <fullName evidence="13">Resistance to inhibitors of cholinesterase protein 3 N-terminal domain-containing protein</fullName>
    </recommendedName>
</protein>
<keyword evidence="4 10" id="KW-0732">Signal</keyword>
<dbReference type="Proteomes" id="UP000410492">
    <property type="component" value="Unassembled WGS sequence"/>
</dbReference>
<feature type="chain" id="PRO_5024848743" description="Resistance to inhibitors of cholinesterase protein 3 N-terminal domain-containing protein" evidence="10">
    <location>
        <begin position="24"/>
        <end position="161"/>
    </location>
</feature>
<dbReference type="Pfam" id="PF06679">
    <property type="entry name" value="DUF1180"/>
    <property type="match status" value="1"/>
</dbReference>
<organism evidence="11 12">
    <name type="scientific">Callosobruchus maculatus</name>
    <name type="common">Southern cowpea weevil</name>
    <name type="synonym">Pulse bruchid</name>
    <dbReference type="NCBI Taxonomy" id="64391"/>
    <lineage>
        <taxon>Eukaryota</taxon>
        <taxon>Metazoa</taxon>
        <taxon>Ecdysozoa</taxon>
        <taxon>Arthropoda</taxon>
        <taxon>Hexapoda</taxon>
        <taxon>Insecta</taxon>
        <taxon>Pterygota</taxon>
        <taxon>Neoptera</taxon>
        <taxon>Endopterygota</taxon>
        <taxon>Coleoptera</taxon>
        <taxon>Polyphaga</taxon>
        <taxon>Cucujiformia</taxon>
        <taxon>Chrysomeloidea</taxon>
        <taxon>Chrysomelidae</taxon>
        <taxon>Bruchinae</taxon>
        <taxon>Bruchini</taxon>
        <taxon>Callosobruchus</taxon>
    </lineage>
</organism>
<reference evidence="11 12" key="1">
    <citation type="submission" date="2019-01" db="EMBL/GenBank/DDBJ databases">
        <authorList>
            <person name="Sayadi A."/>
        </authorList>
    </citation>
    <scope>NUCLEOTIDE SEQUENCE [LARGE SCALE GENOMIC DNA]</scope>
</reference>
<keyword evidence="12" id="KW-1185">Reference proteome</keyword>
<dbReference type="OrthoDB" id="5917722at2759"/>
<evidence type="ECO:0008006" key="13">
    <source>
        <dbReference type="Google" id="ProtNLM"/>
    </source>
</evidence>
<evidence type="ECO:0000256" key="7">
    <source>
        <dbReference type="ARBA" id="ARBA00023180"/>
    </source>
</evidence>
<name>A0A653C190_CALMS</name>
<evidence type="ECO:0000256" key="9">
    <source>
        <dbReference type="SAM" id="Phobius"/>
    </source>
</evidence>
<evidence type="ECO:0000256" key="3">
    <source>
        <dbReference type="ARBA" id="ARBA00022692"/>
    </source>
</evidence>
<dbReference type="GO" id="GO:0016020">
    <property type="term" value="C:membrane"/>
    <property type="evidence" value="ECO:0007669"/>
    <property type="project" value="UniProtKB-SubCell"/>
</dbReference>
<evidence type="ECO:0000256" key="1">
    <source>
        <dbReference type="ARBA" id="ARBA00004479"/>
    </source>
</evidence>
<evidence type="ECO:0000256" key="10">
    <source>
        <dbReference type="SAM" id="SignalP"/>
    </source>
</evidence>
<evidence type="ECO:0000256" key="5">
    <source>
        <dbReference type="ARBA" id="ARBA00022989"/>
    </source>
</evidence>
<keyword evidence="3 9" id="KW-0812">Transmembrane</keyword>
<comment type="similarity">
    <text evidence="2">Belongs to the FAM174 family.</text>
</comment>
<feature type="compositionally biased region" description="Basic and acidic residues" evidence="8">
    <location>
        <begin position="68"/>
        <end position="78"/>
    </location>
</feature>
<dbReference type="PANTHER" id="PTHR28607">
    <property type="entry name" value="EXPRESSED PROTEIN"/>
    <property type="match status" value="1"/>
</dbReference>
<dbReference type="AlphaFoldDB" id="A0A653C190"/>
<accession>A0A653C190</accession>
<keyword evidence="6 9" id="KW-0472">Membrane</keyword>
<comment type="subcellular location">
    <subcellularLocation>
        <location evidence="1">Membrane</location>
        <topology evidence="1">Single-pass type I membrane protein</topology>
    </subcellularLocation>
</comment>
<evidence type="ECO:0000256" key="8">
    <source>
        <dbReference type="SAM" id="MobiDB-lite"/>
    </source>
</evidence>
<dbReference type="EMBL" id="CAACVG010006790">
    <property type="protein sequence ID" value="VEN41716.1"/>
    <property type="molecule type" value="Genomic_DNA"/>
</dbReference>
<feature type="signal peptide" evidence="10">
    <location>
        <begin position="1"/>
        <end position="23"/>
    </location>
</feature>
<dbReference type="PANTHER" id="PTHR28607:SF4">
    <property type="entry name" value="TRANSMEMBRANE PROTEIN"/>
    <property type="match status" value="1"/>
</dbReference>
<sequence length="161" mass="18031">MISGLLIAMIVMQLLIAEQQVFANLENLPKKHDPTKLVDQPVSNLSKTNVTKPQNKDFVAVSQAPMKKSNESFDKNVMPEDANPAESESSSLTQGVIVIVSLTMIFFIFLAIRVFRAPRGPNVIVKKYGVRARRCDVEMEPLPLDDEEDETVFELGNFTKH</sequence>
<evidence type="ECO:0000256" key="4">
    <source>
        <dbReference type="ARBA" id="ARBA00022729"/>
    </source>
</evidence>
<evidence type="ECO:0000313" key="11">
    <source>
        <dbReference type="EMBL" id="VEN41716.1"/>
    </source>
</evidence>
<evidence type="ECO:0000313" key="12">
    <source>
        <dbReference type="Proteomes" id="UP000410492"/>
    </source>
</evidence>
<feature type="region of interest" description="Disordered" evidence="8">
    <location>
        <begin position="66"/>
        <end position="87"/>
    </location>
</feature>
<dbReference type="InterPro" id="IPR009565">
    <property type="entry name" value="FAM174-like"/>
</dbReference>
<keyword evidence="5 9" id="KW-1133">Transmembrane helix</keyword>
<keyword evidence="7" id="KW-0325">Glycoprotein</keyword>
<evidence type="ECO:0000256" key="6">
    <source>
        <dbReference type="ARBA" id="ARBA00023136"/>
    </source>
</evidence>